<gene>
    <name evidence="2" type="ORF">PTRG_10712</name>
</gene>
<feature type="compositionally biased region" description="Basic and acidic residues" evidence="1">
    <location>
        <begin position="313"/>
        <end position="322"/>
    </location>
</feature>
<reference evidence="3" key="1">
    <citation type="journal article" date="2013" name="G3 (Bethesda)">
        <title>Comparative genomics of a plant-pathogenic fungus, Pyrenophora tritici-repentis, reveals transduplication and the impact of repeat elements on pathogenicity and population divergence.</title>
        <authorList>
            <person name="Manning V.A."/>
            <person name="Pandelova I."/>
            <person name="Dhillon B."/>
            <person name="Wilhelm L.J."/>
            <person name="Goodwin S.B."/>
            <person name="Berlin A.M."/>
            <person name="Figueroa M."/>
            <person name="Freitag M."/>
            <person name="Hane J.K."/>
            <person name="Henrissat B."/>
            <person name="Holman W.H."/>
            <person name="Kodira C.D."/>
            <person name="Martin J."/>
            <person name="Oliver R.P."/>
            <person name="Robbertse B."/>
            <person name="Schackwitz W."/>
            <person name="Schwartz D.C."/>
            <person name="Spatafora J.W."/>
            <person name="Turgeon B.G."/>
            <person name="Yandava C."/>
            <person name="Young S."/>
            <person name="Zhou S."/>
            <person name="Zeng Q."/>
            <person name="Grigoriev I.V."/>
            <person name="Ma L.-J."/>
            <person name="Ciuffetti L.M."/>
        </authorList>
    </citation>
    <scope>NUCLEOTIDE SEQUENCE [LARGE SCALE GENOMIC DNA]</scope>
    <source>
        <strain evidence="3">Pt-1C-BFP</strain>
    </source>
</reference>
<dbReference type="OrthoDB" id="3791931at2759"/>
<evidence type="ECO:0000313" key="2">
    <source>
        <dbReference type="EMBL" id="EDU43762.1"/>
    </source>
</evidence>
<proteinExistence type="predicted"/>
<accession>B2WL52</accession>
<feature type="compositionally biased region" description="Basic residues" evidence="1">
    <location>
        <begin position="335"/>
        <end position="346"/>
    </location>
</feature>
<dbReference type="InParanoid" id="B2WL52"/>
<dbReference type="AlphaFoldDB" id="B2WL52"/>
<dbReference type="eggNOG" id="ENOG502R6CX">
    <property type="taxonomic scope" value="Eukaryota"/>
</dbReference>
<protein>
    <submittedName>
        <fullName evidence="2">Uncharacterized protein</fullName>
    </submittedName>
</protein>
<dbReference type="GeneID" id="6349020"/>
<dbReference type="OMA" id="GERENCQ"/>
<dbReference type="Proteomes" id="UP000001471">
    <property type="component" value="Unassembled WGS sequence"/>
</dbReference>
<name>B2WL52_PYRTR</name>
<dbReference type="RefSeq" id="XP_001941043.2">
    <property type="nucleotide sequence ID" value="XM_001941008.2"/>
</dbReference>
<feature type="region of interest" description="Disordered" evidence="1">
    <location>
        <begin position="313"/>
        <end position="346"/>
    </location>
</feature>
<evidence type="ECO:0000256" key="1">
    <source>
        <dbReference type="SAM" id="MobiDB-lite"/>
    </source>
</evidence>
<evidence type="ECO:0000313" key="3">
    <source>
        <dbReference type="Proteomes" id="UP000001471"/>
    </source>
</evidence>
<dbReference type="HOGENOM" id="CLU_874768_0_0_1"/>
<dbReference type="EMBL" id="DS231628">
    <property type="protein sequence ID" value="EDU43762.1"/>
    <property type="molecule type" value="Genomic_DNA"/>
</dbReference>
<dbReference type="KEGG" id="ptrr:6349020"/>
<sequence>MDTKQDDYWTMRRANALSRTLSLSFANIVNMSFFDYSFELQLPAGSQSTEADHFDPGWYEPGGPLSLSDTPEFVHTPSMGSGERLIVVLHISPSRLASATSHGSSIGDKEMRAKKVISKQKKEDGVAEKMGSDVRIISTATGYHIGGVYWQAPACDTTIPSSPAEISEYVDMLVKAILNNQGCRERENRQQFLNRWGTGSSFYTIFEVEAAAREVILGMKEIHENGWTKAIYDKDERECYQQTMFYSFADRFTAIHELLMHSKTTCKDVMKGTKFYAIIGNPRVLSKRTKMNVHSNSRKAVRIAKGMEFMKRQHEDTAKNEYDAAEEAAEDDHPRPKKRAKKRHFR</sequence>
<organism evidence="2 3">
    <name type="scientific">Pyrenophora tritici-repentis (strain Pt-1C-BFP)</name>
    <name type="common">Wheat tan spot fungus</name>
    <name type="synonym">Drechslera tritici-repentis</name>
    <dbReference type="NCBI Taxonomy" id="426418"/>
    <lineage>
        <taxon>Eukaryota</taxon>
        <taxon>Fungi</taxon>
        <taxon>Dikarya</taxon>
        <taxon>Ascomycota</taxon>
        <taxon>Pezizomycotina</taxon>
        <taxon>Dothideomycetes</taxon>
        <taxon>Pleosporomycetidae</taxon>
        <taxon>Pleosporales</taxon>
        <taxon>Pleosporineae</taxon>
        <taxon>Pleosporaceae</taxon>
        <taxon>Pyrenophora</taxon>
    </lineage>
</organism>